<dbReference type="EMBL" id="VSSQ01000210">
    <property type="protein sequence ID" value="MPL85745.1"/>
    <property type="molecule type" value="Genomic_DNA"/>
</dbReference>
<name>A0A644V3Y8_9ZZZZ</name>
<protein>
    <submittedName>
        <fullName evidence="6">Threonine synthase</fullName>
        <ecNumber evidence="6">4.2.3.1</ecNumber>
    </submittedName>
</protein>
<dbReference type="PANTHER" id="PTHR48078">
    <property type="entry name" value="THREONINE DEHYDRATASE, MITOCHONDRIAL-RELATED"/>
    <property type="match status" value="1"/>
</dbReference>
<dbReference type="GO" id="GO:0006567">
    <property type="term" value="P:L-threonine catabolic process"/>
    <property type="evidence" value="ECO:0007669"/>
    <property type="project" value="TreeGrafter"/>
</dbReference>
<dbReference type="GO" id="GO:0004795">
    <property type="term" value="F:threonine synthase activity"/>
    <property type="evidence" value="ECO:0007669"/>
    <property type="project" value="UniProtKB-EC"/>
</dbReference>
<gene>
    <name evidence="6" type="primary">thrC_15</name>
    <name evidence="6" type="ORF">SDC9_31718</name>
</gene>
<comment type="cofactor">
    <cofactor evidence="1">
        <name>pyridoxal 5'-phosphate</name>
        <dbReference type="ChEBI" id="CHEBI:597326"/>
    </cofactor>
</comment>
<dbReference type="GO" id="GO:0003941">
    <property type="term" value="F:L-serine ammonia-lyase activity"/>
    <property type="evidence" value="ECO:0007669"/>
    <property type="project" value="TreeGrafter"/>
</dbReference>
<comment type="caution">
    <text evidence="6">The sequence shown here is derived from an EMBL/GenBank/DDBJ whole genome shotgun (WGS) entry which is preliminary data.</text>
</comment>
<dbReference type="InterPro" id="IPR050147">
    <property type="entry name" value="Ser/Thr_Dehydratase"/>
</dbReference>
<dbReference type="InterPro" id="IPR001926">
    <property type="entry name" value="TrpB-like_PALP"/>
</dbReference>
<dbReference type="GO" id="GO:0009097">
    <property type="term" value="P:isoleucine biosynthetic process"/>
    <property type="evidence" value="ECO:0007669"/>
    <property type="project" value="TreeGrafter"/>
</dbReference>
<dbReference type="Pfam" id="PF00291">
    <property type="entry name" value="PALP"/>
    <property type="match status" value="1"/>
</dbReference>
<evidence type="ECO:0000313" key="6">
    <source>
        <dbReference type="EMBL" id="MPL85745.1"/>
    </source>
</evidence>
<organism evidence="6">
    <name type="scientific">bioreactor metagenome</name>
    <dbReference type="NCBI Taxonomy" id="1076179"/>
    <lineage>
        <taxon>unclassified sequences</taxon>
        <taxon>metagenomes</taxon>
        <taxon>ecological metagenomes</taxon>
    </lineage>
</organism>
<comment type="similarity">
    <text evidence="2">Belongs to the threonine synthase family.</text>
</comment>
<accession>A0A644V3Y8</accession>
<proteinExistence type="inferred from homology"/>
<evidence type="ECO:0000256" key="3">
    <source>
        <dbReference type="ARBA" id="ARBA00022898"/>
    </source>
</evidence>
<dbReference type="NCBIfam" id="TIGR00260">
    <property type="entry name" value="thrC"/>
    <property type="match status" value="1"/>
</dbReference>
<keyword evidence="4 6" id="KW-0456">Lyase</keyword>
<dbReference type="InterPro" id="IPR036052">
    <property type="entry name" value="TrpB-like_PALP_sf"/>
</dbReference>
<dbReference type="GO" id="GO:0004794">
    <property type="term" value="F:threonine deaminase activity"/>
    <property type="evidence" value="ECO:0007669"/>
    <property type="project" value="TreeGrafter"/>
</dbReference>
<dbReference type="EC" id="4.2.3.1" evidence="6"/>
<evidence type="ECO:0000256" key="2">
    <source>
        <dbReference type="ARBA" id="ARBA00005517"/>
    </source>
</evidence>
<dbReference type="AlphaFoldDB" id="A0A644V3Y8"/>
<dbReference type="PANTHER" id="PTHR48078:SF6">
    <property type="entry name" value="L-THREONINE DEHYDRATASE CATABOLIC TDCB"/>
    <property type="match status" value="1"/>
</dbReference>
<reference evidence="6" key="1">
    <citation type="submission" date="2019-08" db="EMBL/GenBank/DDBJ databases">
        <authorList>
            <person name="Kucharzyk K."/>
            <person name="Murdoch R.W."/>
            <person name="Higgins S."/>
            <person name="Loffler F."/>
        </authorList>
    </citation>
    <scope>NUCLEOTIDE SEQUENCE</scope>
</reference>
<dbReference type="SUPFAM" id="SSF53686">
    <property type="entry name" value="Tryptophan synthase beta subunit-like PLP-dependent enzymes"/>
    <property type="match status" value="1"/>
</dbReference>
<feature type="domain" description="Tryptophan synthase beta chain-like PALP" evidence="5">
    <location>
        <begin position="81"/>
        <end position="377"/>
    </location>
</feature>
<evidence type="ECO:0000256" key="1">
    <source>
        <dbReference type="ARBA" id="ARBA00001933"/>
    </source>
</evidence>
<evidence type="ECO:0000259" key="5">
    <source>
        <dbReference type="Pfam" id="PF00291"/>
    </source>
</evidence>
<sequence length="415" mass="44299">MSSKFNYQCNDCGREIPGHGIVYLCEDCAVRQKEGQPPAGVLKVIYNPSLLRGLTFRKLVANRFIELLPFNDTGSLPFLRTGNTPMYRISGREAAIGGHELFIKDDSQNPTFSFKDRASAVVSAFAKEQGISTIVAASTGNAGSSLAGICAAQGQKAVIFAPASAPAAKLTQILMYGAILVPVDGNYDNAFDLSIEATKHFGWYIRNTAYNPLTIEGKKTAAFEIYSQLGHRLPDRVFVPVGDGVILSGIYKGFEDLLKSGITGGMPEIVAVQAAGSSNLIDNLGKKAFICMPSSTLADSISVDIPRNFRMAEKYLLQYKGKALKVSDQQILEASRQLSAQTGLFAEPAAAAAFAGYLLANAKGLTGKGTINVVLLTGSGLKDLKPVQPLLNIPEAVKPDIHSVTSFLKDKTGLV</sequence>
<evidence type="ECO:0000256" key="4">
    <source>
        <dbReference type="ARBA" id="ARBA00023239"/>
    </source>
</evidence>
<dbReference type="Gene3D" id="3.40.50.1100">
    <property type="match status" value="2"/>
</dbReference>
<dbReference type="InterPro" id="IPR004450">
    <property type="entry name" value="Thr_synthase-like"/>
</dbReference>
<dbReference type="GO" id="GO:0006565">
    <property type="term" value="P:L-serine catabolic process"/>
    <property type="evidence" value="ECO:0007669"/>
    <property type="project" value="TreeGrafter"/>
</dbReference>
<keyword evidence="3" id="KW-0663">Pyridoxal phosphate</keyword>